<sequence length="72" mass="7837">MAETLASILESMGKLEAGQGAILTELKGPKERQDATDSELKRPAERLRTLETKACCRNAPRTLLHPATLYAA</sequence>
<name>A0A9J6FTD5_HAELO</name>
<organism evidence="2 3">
    <name type="scientific">Haemaphysalis longicornis</name>
    <name type="common">Bush tick</name>
    <dbReference type="NCBI Taxonomy" id="44386"/>
    <lineage>
        <taxon>Eukaryota</taxon>
        <taxon>Metazoa</taxon>
        <taxon>Ecdysozoa</taxon>
        <taxon>Arthropoda</taxon>
        <taxon>Chelicerata</taxon>
        <taxon>Arachnida</taxon>
        <taxon>Acari</taxon>
        <taxon>Parasitiformes</taxon>
        <taxon>Ixodida</taxon>
        <taxon>Ixodoidea</taxon>
        <taxon>Ixodidae</taxon>
        <taxon>Haemaphysalinae</taxon>
        <taxon>Haemaphysalis</taxon>
    </lineage>
</organism>
<dbReference type="EMBL" id="JABSTR010000005">
    <property type="protein sequence ID" value="KAH9369414.1"/>
    <property type="molecule type" value="Genomic_DNA"/>
</dbReference>
<reference evidence="2 3" key="1">
    <citation type="journal article" date="2020" name="Cell">
        <title>Large-Scale Comparative Analyses of Tick Genomes Elucidate Their Genetic Diversity and Vector Capacities.</title>
        <authorList>
            <consortium name="Tick Genome and Microbiome Consortium (TIGMIC)"/>
            <person name="Jia N."/>
            <person name="Wang J."/>
            <person name="Shi W."/>
            <person name="Du L."/>
            <person name="Sun Y."/>
            <person name="Zhan W."/>
            <person name="Jiang J.F."/>
            <person name="Wang Q."/>
            <person name="Zhang B."/>
            <person name="Ji P."/>
            <person name="Bell-Sakyi L."/>
            <person name="Cui X.M."/>
            <person name="Yuan T.T."/>
            <person name="Jiang B.G."/>
            <person name="Yang W.F."/>
            <person name="Lam T.T."/>
            <person name="Chang Q.C."/>
            <person name="Ding S.J."/>
            <person name="Wang X.J."/>
            <person name="Zhu J.G."/>
            <person name="Ruan X.D."/>
            <person name="Zhao L."/>
            <person name="Wei J.T."/>
            <person name="Ye R.Z."/>
            <person name="Que T.C."/>
            <person name="Du C.H."/>
            <person name="Zhou Y.H."/>
            <person name="Cheng J.X."/>
            <person name="Dai P.F."/>
            <person name="Guo W.B."/>
            <person name="Han X.H."/>
            <person name="Huang E.J."/>
            <person name="Li L.F."/>
            <person name="Wei W."/>
            <person name="Gao Y.C."/>
            <person name="Liu J.Z."/>
            <person name="Shao H.Z."/>
            <person name="Wang X."/>
            <person name="Wang C.C."/>
            <person name="Yang T.C."/>
            <person name="Huo Q.B."/>
            <person name="Li W."/>
            <person name="Chen H.Y."/>
            <person name="Chen S.E."/>
            <person name="Zhou L.G."/>
            <person name="Ni X.B."/>
            <person name="Tian J.H."/>
            <person name="Sheng Y."/>
            <person name="Liu T."/>
            <person name="Pan Y.S."/>
            <person name="Xia L.Y."/>
            <person name="Li J."/>
            <person name="Zhao F."/>
            <person name="Cao W.C."/>
        </authorList>
    </citation>
    <scope>NUCLEOTIDE SEQUENCE [LARGE SCALE GENOMIC DNA]</scope>
    <source>
        <strain evidence="2">HaeL-2018</strain>
    </source>
</reference>
<comment type="caution">
    <text evidence="2">The sequence shown here is derived from an EMBL/GenBank/DDBJ whole genome shotgun (WGS) entry which is preliminary data.</text>
</comment>
<keyword evidence="3" id="KW-1185">Reference proteome</keyword>
<protein>
    <submittedName>
        <fullName evidence="2">Uncharacterized protein</fullName>
    </submittedName>
</protein>
<dbReference type="Proteomes" id="UP000821853">
    <property type="component" value="Chromosome 3"/>
</dbReference>
<feature type="region of interest" description="Disordered" evidence="1">
    <location>
        <begin position="24"/>
        <end position="45"/>
    </location>
</feature>
<accession>A0A9J6FTD5</accession>
<evidence type="ECO:0000256" key="1">
    <source>
        <dbReference type="SAM" id="MobiDB-lite"/>
    </source>
</evidence>
<evidence type="ECO:0000313" key="2">
    <source>
        <dbReference type="EMBL" id="KAH9369414.1"/>
    </source>
</evidence>
<evidence type="ECO:0000313" key="3">
    <source>
        <dbReference type="Proteomes" id="UP000821853"/>
    </source>
</evidence>
<proteinExistence type="predicted"/>
<dbReference type="VEuPathDB" id="VectorBase:HLOH_055203"/>
<feature type="compositionally biased region" description="Basic and acidic residues" evidence="1">
    <location>
        <begin position="27"/>
        <end position="45"/>
    </location>
</feature>
<gene>
    <name evidence="2" type="ORF">HPB48_007192</name>
</gene>
<dbReference type="AlphaFoldDB" id="A0A9J6FTD5"/>